<sequence length="610" mass="67757">MTESSSIVLLQQQVQDIITTDDVAQLAPAVHAVFEQMLTIDHPWPQATELAEYIGNAVRIPARRGPLAEADVIAAVAALMKQPDAPVPFLIQALRILGNICIDRDEIRQRVLASDIIPTVVTLFKKDSKMDMFLAGFCMNTSMDYEPIQQALVDHGVIPALGPFLKTTSIDTTETMVLKTLDNLTNIEQARTLFADTPDLIQDTLALFVHAWKEDDMDDLDAMGTLADIVLQVILENDTAQALVARSGYLEVLIPFLDDAVSVDDKEDEDKLKELKNTVGKIIVYATSGDELLEVLYKDETFMNTLFSMLSGNERMTETSVYIIGNLARTDDHCVELVQRYALHERLLAMFNETENALTQSGMLGCLRHLCIPKQNRGVLGEAGLIDLASPFLAPTKDLVKRNQFIAVTILKLLASEFANAQRMLHHHDTSILDALVAFFNRIDDVGAKSETTRVYIQLIKTVWLENDTHDLRLQLVQPLIIRSITELIRTSKFPVLKNDGYIALTVIFADHESDASKQLLMPVVPLLIASPSAQEEADKAEQVGEEQIAEEEQETRSFLQVASDDLVNDKLPKEIRGNVATFFDMAIRAAYLVNDNDAVLALKEAASTN</sequence>
<dbReference type="InterPro" id="IPR040144">
    <property type="entry name" value="RAP1GDS1"/>
</dbReference>
<dbReference type="OrthoDB" id="26149at2759"/>
<dbReference type="STRING" id="101127.A0A1X2GAZ8"/>
<name>A0A1X2GAZ8_9FUNG</name>
<accession>A0A1X2GAZ8</accession>
<protein>
    <submittedName>
        <fullName evidence="1">ARM repeat-containing protein</fullName>
    </submittedName>
</protein>
<dbReference type="GO" id="GO:0005085">
    <property type="term" value="F:guanyl-nucleotide exchange factor activity"/>
    <property type="evidence" value="ECO:0007669"/>
    <property type="project" value="InterPro"/>
</dbReference>
<evidence type="ECO:0000313" key="2">
    <source>
        <dbReference type="Proteomes" id="UP000242146"/>
    </source>
</evidence>
<proteinExistence type="predicted"/>
<dbReference type="InterPro" id="IPR016024">
    <property type="entry name" value="ARM-type_fold"/>
</dbReference>
<reference evidence="1 2" key="1">
    <citation type="submission" date="2016-07" db="EMBL/GenBank/DDBJ databases">
        <title>Pervasive Adenine N6-methylation of Active Genes in Fungi.</title>
        <authorList>
            <consortium name="DOE Joint Genome Institute"/>
            <person name="Mondo S.J."/>
            <person name="Dannebaum R.O."/>
            <person name="Kuo R.C."/>
            <person name="Labutti K."/>
            <person name="Haridas S."/>
            <person name="Kuo A."/>
            <person name="Salamov A."/>
            <person name="Ahrendt S.R."/>
            <person name="Lipzen A."/>
            <person name="Sullivan W."/>
            <person name="Andreopoulos W.B."/>
            <person name="Clum A."/>
            <person name="Lindquist E."/>
            <person name="Daum C."/>
            <person name="Ramamoorthy G.K."/>
            <person name="Gryganskyi A."/>
            <person name="Culley D."/>
            <person name="Magnuson J.K."/>
            <person name="James T.Y."/>
            <person name="O'Malley M.A."/>
            <person name="Stajich J.E."/>
            <person name="Spatafora J.W."/>
            <person name="Visel A."/>
            <person name="Grigoriev I.V."/>
        </authorList>
    </citation>
    <scope>NUCLEOTIDE SEQUENCE [LARGE SCALE GENOMIC DNA]</scope>
    <source>
        <strain evidence="1 2">NRRL 3301</strain>
    </source>
</reference>
<dbReference type="SUPFAM" id="SSF48371">
    <property type="entry name" value="ARM repeat"/>
    <property type="match status" value="1"/>
</dbReference>
<organism evidence="1 2">
    <name type="scientific">Hesseltinella vesiculosa</name>
    <dbReference type="NCBI Taxonomy" id="101127"/>
    <lineage>
        <taxon>Eukaryota</taxon>
        <taxon>Fungi</taxon>
        <taxon>Fungi incertae sedis</taxon>
        <taxon>Mucoromycota</taxon>
        <taxon>Mucoromycotina</taxon>
        <taxon>Mucoromycetes</taxon>
        <taxon>Mucorales</taxon>
        <taxon>Cunninghamellaceae</taxon>
        <taxon>Hesseltinella</taxon>
    </lineage>
</organism>
<dbReference type="Gene3D" id="1.25.10.10">
    <property type="entry name" value="Leucine-rich Repeat Variant"/>
    <property type="match status" value="2"/>
</dbReference>
<gene>
    <name evidence="1" type="ORF">DM01DRAFT_1338152</name>
</gene>
<dbReference type="AlphaFoldDB" id="A0A1X2GAZ8"/>
<dbReference type="Proteomes" id="UP000242146">
    <property type="component" value="Unassembled WGS sequence"/>
</dbReference>
<keyword evidence="2" id="KW-1185">Reference proteome</keyword>
<dbReference type="InterPro" id="IPR011989">
    <property type="entry name" value="ARM-like"/>
</dbReference>
<dbReference type="EMBL" id="MCGT01000026">
    <property type="protein sequence ID" value="ORX49481.1"/>
    <property type="molecule type" value="Genomic_DNA"/>
</dbReference>
<evidence type="ECO:0000313" key="1">
    <source>
        <dbReference type="EMBL" id="ORX49481.1"/>
    </source>
</evidence>
<comment type="caution">
    <text evidence="1">The sequence shown here is derived from an EMBL/GenBank/DDBJ whole genome shotgun (WGS) entry which is preliminary data.</text>
</comment>
<dbReference type="PANTHER" id="PTHR10957">
    <property type="entry name" value="RAP1 GTPASE-GDP DISSOCIATION STIMULATOR 1"/>
    <property type="match status" value="1"/>
</dbReference>